<keyword evidence="1" id="KW-0732">Signal</keyword>
<evidence type="ECO:0000256" key="1">
    <source>
        <dbReference type="SAM" id="SignalP"/>
    </source>
</evidence>
<evidence type="ECO:0000313" key="2">
    <source>
        <dbReference type="EMBL" id="TEB19949.1"/>
    </source>
</evidence>
<accession>A0A4Y7SDU3</accession>
<feature type="signal peptide" evidence="1">
    <location>
        <begin position="1"/>
        <end position="30"/>
    </location>
</feature>
<comment type="caution">
    <text evidence="2">The sequence shown here is derived from an EMBL/GenBank/DDBJ whole genome shotgun (WGS) entry which is preliminary data.</text>
</comment>
<dbReference type="Proteomes" id="UP000298030">
    <property type="component" value="Unassembled WGS sequence"/>
</dbReference>
<organism evidence="2 3">
    <name type="scientific">Coprinellus micaceus</name>
    <name type="common">Glistening ink-cap mushroom</name>
    <name type="synonym">Coprinus micaceus</name>
    <dbReference type="NCBI Taxonomy" id="71717"/>
    <lineage>
        <taxon>Eukaryota</taxon>
        <taxon>Fungi</taxon>
        <taxon>Dikarya</taxon>
        <taxon>Basidiomycota</taxon>
        <taxon>Agaricomycotina</taxon>
        <taxon>Agaricomycetes</taxon>
        <taxon>Agaricomycetidae</taxon>
        <taxon>Agaricales</taxon>
        <taxon>Agaricineae</taxon>
        <taxon>Psathyrellaceae</taxon>
        <taxon>Coprinellus</taxon>
    </lineage>
</organism>
<dbReference type="EMBL" id="QPFP01000162">
    <property type="protein sequence ID" value="TEB19949.1"/>
    <property type="molecule type" value="Genomic_DNA"/>
</dbReference>
<feature type="chain" id="PRO_5021422276" evidence="1">
    <location>
        <begin position="31"/>
        <end position="55"/>
    </location>
</feature>
<proteinExistence type="predicted"/>
<sequence length="55" mass="6158">MYTYHFLSPHSALLLTILILLPSFLFSVDADDPERFGLSSNVAAPRSRIQCRYGG</sequence>
<keyword evidence="3" id="KW-1185">Reference proteome</keyword>
<reference evidence="2 3" key="1">
    <citation type="journal article" date="2019" name="Nat. Ecol. Evol.">
        <title>Megaphylogeny resolves global patterns of mushroom evolution.</title>
        <authorList>
            <person name="Varga T."/>
            <person name="Krizsan K."/>
            <person name="Foldi C."/>
            <person name="Dima B."/>
            <person name="Sanchez-Garcia M."/>
            <person name="Sanchez-Ramirez S."/>
            <person name="Szollosi G.J."/>
            <person name="Szarkandi J.G."/>
            <person name="Papp V."/>
            <person name="Albert L."/>
            <person name="Andreopoulos W."/>
            <person name="Angelini C."/>
            <person name="Antonin V."/>
            <person name="Barry K.W."/>
            <person name="Bougher N.L."/>
            <person name="Buchanan P."/>
            <person name="Buyck B."/>
            <person name="Bense V."/>
            <person name="Catcheside P."/>
            <person name="Chovatia M."/>
            <person name="Cooper J."/>
            <person name="Damon W."/>
            <person name="Desjardin D."/>
            <person name="Finy P."/>
            <person name="Geml J."/>
            <person name="Haridas S."/>
            <person name="Hughes K."/>
            <person name="Justo A."/>
            <person name="Karasinski D."/>
            <person name="Kautmanova I."/>
            <person name="Kiss B."/>
            <person name="Kocsube S."/>
            <person name="Kotiranta H."/>
            <person name="LaButti K.M."/>
            <person name="Lechner B.E."/>
            <person name="Liimatainen K."/>
            <person name="Lipzen A."/>
            <person name="Lukacs Z."/>
            <person name="Mihaltcheva S."/>
            <person name="Morgado L.N."/>
            <person name="Niskanen T."/>
            <person name="Noordeloos M.E."/>
            <person name="Ohm R.A."/>
            <person name="Ortiz-Santana B."/>
            <person name="Ovrebo C."/>
            <person name="Racz N."/>
            <person name="Riley R."/>
            <person name="Savchenko A."/>
            <person name="Shiryaev A."/>
            <person name="Soop K."/>
            <person name="Spirin V."/>
            <person name="Szebenyi C."/>
            <person name="Tomsovsky M."/>
            <person name="Tulloss R.E."/>
            <person name="Uehling J."/>
            <person name="Grigoriev I.V."/>
            <person name="Vagvolgyi C."/>
            <person name="Papp T."/>
            <person name="Martin F.M."/>
            <person name="Miettinen O."/>
            <person name="Hibbett D.S."/>
            <person name="Nagy L.G."/>
        </authorList>
    </citation>
    <scope>NUCLEOTIDE SEQUENCE [LARGE SCALE GENOMIC DNA]</scope>
    <source>
        <strain evidence="2 3">FP101781</strain>
    </source>
</reference>
<protein>
    <submittedName>
        <fullName evidence="2">Uncharacterized protein</fullName>
    </submittedName>
</protein>
<evidence type="ECO:0000313" key="3">
    <source>
        <dbReference type="Proteomes" id="UP000298030"/>
    </source>
</evidence>
<name>A0A4Y7SDU3_COPMI</name>
<dbReference type="AlphaFoldDB" id="A0A4Y7SDU3"/>
<gene>
    <name evidence="2" type="ORF">FA13DRAFT_1743690</name>
</gene>